<keyword evidence="3" id="KW-1003">Cell membrane</keyword>
<dbReference type="Gene3D" id="3.40.50.300">
    <property type="entry name" value="P-loop containing nucleotide triphosphate hydrolases"/>
    <property type="match status" value="1"/>
</dbReference>
<dbReference type="InterPro" id="IPR003593">
    <property type="entry name" value="AAA+_ATPase"/>
</dbReference>
<dbReference type="InterPro" id="IPR017871">
    <property type="entry name" value="ABC_transporter-like_CS"/>
</dbReference>
<keyword evidence="2" id="KW-0813">Transport</keyword>
<sequence>MLLVFQIKQGKLTVGDYVALMSAIITIQSTLGSIGMNVGKIFEINLYVKNLFEFLQLKNPLQNKEKTLSFPESDFSKIEVKNLSFNYPNQNQTTLKNINFTIKRGERIAIVGENGAGKTTLTNCLLGLYIPSNGGIYFDNININNIKISSLRKNISAVFQDFVKYHYTIRENVGFGNLEDLHNNEKIYSGLHQVNLDSLINKFPLGIDAILGKEFKNGQDLSGGQWQRIAIARAFLSEAEILILDEPTSAIDPKAELEIFNCFQNLAQGKTAFMISHRLGPARLADKILVLKEGILVEQGTHEDLMKLNGEYTRMYNAQANMYKENEEDENANLVQIP</sequence>
<dbReference type="Proteomes" id="UP000195077">
    <property type="component" value="Unassembled WGS sequence"/>
</dbReference>
<accession>A0A9X6KW89</accession>
<evidence type="ECO:0000313" key="10">
    <source>
        <dbReference type="EMBL" id="OUA25122.1"/>
    </source>
</evidence>
<organism evidence="10 11">
    <name type="scientific">Bacillus thuringiensis</name>
    <dbReference type="NCBI Taxonomy" id="1428"/>
    <lineage>
        <taxon>Bacteria</taxon>
        <taxon>Bacillati</taxon>
        <taxon>Bacillota</taxon>
        <taxon>Bacilli</taxon>
        <taxon>Bacillales</taxon>
        <taxon>Bacillaceae</taxon>
        <taxon>Bacillus</taxon>
        <taxon>Bacillus cereus group</taxon>
    </lineage>
</organism>
<dbReference type="PANTHER" id="PTHR43394:SF1">
    <property type="entry name" value="ATP-BINDING CASSETTE SUB-FAMILY B MEMBER 10, MITOCHONDRIAL"/>
    <property type="match status" value="1"/>
</dbReference>
<dbReference type="FunFam" id="3.40.50.300:FF:000221">
    <property type="entry name" value="Multidrug ABC transporter ATP-binding protein"/>
    <property type="match status" value="1"/>
</dbReference>
<keyword evidence="5" id="KW-0547">Nucleotide-binding</keyword>
<dbReference type="InterPro" id="IPR039421">
    <property type="entry name" value="Type_1_exporter"/>
</dbReference>
<dbReference type="PROSITE" id="PS50893">
    <property type="entry name" value="ABC_TRANSPORTER_2"/>
    <property type="match status" value="1"/>
</dbReference>
<evidence type="ECO:0000313" key="11">
    <source>
        <dbReference type="Proteomes" id="UP000195077"/>
    </source>
</evidence>
<reference evidence="10 11" key="1">
    <citation type="submission" date="2016-10" db="EMBL/GenBank/DDBJ databases">
        <title>Comparative genomics of Bacillus thuringiensis reveals a path to pathogens against multiple invertebrate hosts.</title>
        <authorList>
            <person name="Zheng J."/>
            <person name="Gao Q."/>
            <person name="Liu H."/>
            <person name="Peng D."/>
            <person name="Ruan L."/>
            <person name="Sun M."/>
        </authorList>
    </citation>
    <scope>NUCLEOTIDE SEQUENCE [LARGE SCALE GENOMIC DNA]</scope>
    <source>
        <strain evidence="10">I13</strain>
    </source>
</reference>
<keyword evidence="6" id="KW-0067">ATP-binding</keyword>
<evidence type="ECO:0000256" key="6">
    <source>
        <dbReference type="ARBA" id="ARBA00022840"/>
    </source>
</evidence>
<keyword evidence="4" id="KW-0812">Transmembrane</keyword>
<proteinExistence type="predicted"/>
<dbReference type="GO" id="GO:0015421">
    <property type="term" value="F:ABC-type oligopeptide transporter activity"/>
    <property type="evidence" value="ECO:0007669"/>
    <property type="project" value="TreeGrafter"/>
</dbReference>
<evidence type="ECO:0000256" key="1">
    <source>
        <dbReference type="ARBA" id="ARBA00004651"/>
    </source>
</evidence>
<dbReference type="InterPro" id="IPR036640">
    <property type="entry name" value="ABC1_TM_sf"/>
</dbReference>
<gene>
    <name evidence="10" type="ORF">BK775_15945</name>
</gene>
<keyword evidence="7" id="KW-1133">Transmembrane helix</keyword>
<dbReference type="GO" id="GO:0016887">
    <property type="term" value="F:ATP hydrolysis activity"/>
    <property type="evidence" value="ECO:0007669"/>
    <property type="project" value="InterPro"/>
</dbReference>
<dbReference type="Pfam" id="PF00005">
    <property type="entry name" value="ABC_tran"/>
    <property type="match status" value="1"/>
</dbReference>
<keyword evidence="8" id="KW-0472">Membrane</keyword>
<dbReference type="GO" id="GO:0005886">
    <property type="term" value="C:plasma membrane"/>
    <property type="evidence" value="ECO:0007669"/>
    <property type="project" value="UniProtKB-SubCell"/>
</dbReference>
<dbReference type="GO" id="GO:0005524">
    <property type="term" value="F:ATP binding"/>
    <property type="evidence" value="ECO:0007669"/>
    <property type="project" value="UniProtKB-KW"/>
</dbReference>
<dbReference type="SUPFAM" id="SSF52540">
    <property type="entry name" value="P-loop containing nucleoside triphosphate hydrolases"/>
    <property type="match status" value="1"/>
</dbReference>
<dbReference type="InterPro" id="IPR003439">
    <property type="entry name" value="ABC_transporter-like_ATP-bd"/>
</dbReference>
<evidence type="ECO:0000259" key="9">
    <source>
        <dbReference type="PROSITE" id="PS50893"/>
    </source>
</evidence>
<evidence type="ECO:0000256" key="4">
    <source>
        <dbReference type="ARBA" id="ARBA00022692"/>
    </source>
</evidence>
<dbReference type="EMBL" id="NFEN01000076">
    <property type="protein sequence ID" value="OUA25122.1"/>
    <property type="molecule type" value="Genomic_DNA"/>
</dbReference>
<evidence type="ECO:0000256" key="5">
    <source>
        <dbReference type="ARBA" id="ARBA00022741"/>
    </source>
</evidence>
<evidence type="ECO:0000256" key="8">
    <source>
        <dbReference type="ARBA" id="ARBA00023136"/>
    </source>
</evidence>
<evidence type="ECO:0000256" key="2">
    <source>
        <dbReference type="ARBA" id="ARBA00022448"/>
    </source>
</evidence>
<feature type="domain" description="ABC transporter" evidence="9">
    <location>
        <begin position="78"/>
        <end position="318"/>
    </location>
</feature>
<dbReference type="Gene3D" id="1.20.1560.10">
    <property type="entry name" value="ABC transporter type 1, transmembrane domain"/>
    <property type="match status" value="1"/>
</dbReference>
<dbReference type="SMART" id="SM00382">
    <property type="entry name" value="AAA"/>
    <property type="match status" value="1"/>
</dbReference>
<name>A0A9X6KW89_BACTU</name>
<dbReference type="PANTHER" id="PTHR43394">
    <property type="entry name" value="ATP-DEPENDENT PERMEASE MDL1, MITOCHONDRIAL"/>
    <property type="match status" value="1"/>
</dbReference>
<protein>
    <recommendedName>
        <fullName evidence="9">ABC transporter domain-containing protein</fullName>
    </recommendedName>
</protein>
<comment type="subcellular location">
    <subcellularLocation>
        <location evidence="1">Cell membrane</location>
        <topology evidence="1">Multi-pass membrane protein</topology>
    </subcellularLocation>
</comment>
<dbReference type="PROSITE" id="PS00211">
    <property type="entry name" value="ABC_TRANSPORTER_1"/>
    <property type="match status" value="1"/>
</dbReference>
<comment type="caution">
    <text evidence="10">The sequence shown here is derived from an EMBL/GenBank/DDBJ whole genome shotgun (WGS) entry which is preliminary data.</text>
</comment>
<dbReference type="InterPro" id="IPR027417">
    <property type="entry name" value="P-loop_NTPase"/>
</dbReference>
<evidence type="ECO:0000256" key="7">
    <source>
        <dbReference type="ARBA" id="ARBA00022989"/>
    </source>
</evidence>
<evidence type="ECO:0000256" key="3">
    <source>
        <dbReference type="ARBA" id="ARBA00022475"/>
    </source>
</evidence>
<dbReference type="AlphaFoldDB" id="A0A9X6KW89"/>